<keyword evidence="4" id="KW-0862">Zinc</keyword>
<dbReference type="InterPro" id="IPR024079">
    <property type="entry name" value="MetalloPept_cat_dom_sf"/>
</dbReference>
<feature type="signal peptide" evidence="5">
    <location>
        <begin position="1"/>
        <end position="27"/>
    </location>
</feature>
<dbReference type="GO" id="GO:0006508">
    <property type="term" value="P:proteolysis"/>
    <property type="evidence" value="ECO:0007669"/>
    <property type="project" value="UniProtKB-KW"/>
</dbReference>
<dbReference type="GO" id="GO:0004222">
    <property type="term" value="F:metalloendopeptidase activity"/>
    <property type="evidence" value="ECO:0007669"/>
    <property type="project" value="InterPro"/>
</dbReference>
<feature type="chain" id="PRO_5037272790" evidence="5">
    <location>
        <begin position="28"/>
        <end position="418"/>
    </location>
</feature>
<dbReference type="SUPFAM" id="SSF55486">
    <property type="entry name" value="Metalloproteases ('zincins'), catalytic domain"/>
    <property type="match status" value="1"/>
</dbReference>
<evidence type="ECO:0000259" key="6">
    <source>
        <dbReference type="Pfam" id="PF00413"/>
    </source>
</evidence>
<dbReference type="RefSeq" id="WP_212780198.1">
    <property type="nucleotide sequence ID" value="NZ_BMAY01000002.1"/>
</dbReference>
<evidence type="ECO:0000256" key="2">
    <source>
        <dbReference type="ARBA" id="ARBA00022723"/>
    </source>
</evidence>
<keyword evidence="5" id="KW-0732">Signal</keyword>
<dbReference type="GO" id="GO:0031012">
    <property type="term" value="C:extracellular matrix"/>
    <property type="evidence" value="ECO:0007669"/>
    <property type="project" value="InterPro"/>
</dbReference>
<dbReference type="Gene3D" id="3.40.390.10">
    <property type="entry name" value="Collagenase (Catalytic Domain)"/>
    <property type="match status" value="1"/>
</dbReference>
<feature type="domain" description="Peptidase M10 metallopeptidase" evidence="6">
    <location>
        <begin position="129"/>
        <end position="179"/>
    </location>
</feature>
<keyword evidence="1" id="KW-0645">Protease</keyword>
<dbReference type="Proteomes" id="UP000677218">
    <property type="component" value="Unassembled WGS sequence"/>
</dbReference>
<name>A0A916QI71_9LACO</name>
<keyword evidence="2" id="KW-0479">Metal-binding</keyword>
<evidence type="ECO:0000256" key="3">
    <source>
        <dbReference type="ARBA" id="ARBA00022801"/>
    </source>
</evidence>
<dbReference type="Pfam" id="PF00413">
    <property type="entry name" value="Peptidase_M10"/>
    <property type="match status" value="1"/>
</dbReference>
<reference evidence="7" key="1">
    <citation type="submission" date="2020-08" db="EMBL/GenBank/DDBJ databases">
        <title>Taxonomic study for Lactobacillus species isolated from hardwood bark.</title>
        <authorList>
            <person name="Tohno M."/>
            <person name="Tanizawa Y."/>
        </authorList>
    </citation>
    <scope>NUCLEOTIDE SEQUENCE</scope>
    <source>
        <strain evidence="7">B40</strain>
    </source>
</reference>
<dbReference type="GO" id="GO:0008270">
    <property type="term" value="F:zinc ion binding"/>
    <property type="evidence" value="ECO:0007669"/>
    <property type="project" value="InterPro"/>
</dbReference>
<proteinExistence type="predicted"/>
<keyword evidence="3" id="KW-0378">Hydrolase</keyword>
<dbReference type="AlphaFoldDB" id="A0A916QI71"/>
<gene>
    <name evidence="7" type="ORF">LCB40_03770</name>
</gene>
<evidence type="ECO:0000313" key="8">
    <source>
        <dbReference type="Proteomes" id="UP000677218"/>
    </source>
</evidence>
<evidence type="ECO:0000256" key="1">
    <source>
        <dbReference type="ARBA" id="ARBA00022670"/>
    </source>
</evidence>
<evidence type="ECO:0000256" key="5">
    <source>
        <dbReference type="SAM" id="SignalP"/>
    </source>
</evidence>
<accession>A0A916QI71</accession>
<sequence>MKSFKKSILLIIGTTALIGFSHQTASASTLSTTPGAAWRYVSKKANYNVLSTSTKYKSIWAKATKGWINNGFKWKKITSTSKTTLNTYSNTNTLNVAGRTDTQYDLSTGRIISNKVYLNRAALDKYGYTTTQRVNVAMHELGHALGLAHNSKGSVSVMNPSNRYYEIKTPDVKGLKKQYSTTISSDVISTSENIVTVTSYTYVPGTESSSDQDSTTTVDANGIATTISYNSSSTSSSTSTKTATSSLKTSKVTYSSKTKKLTVSGTASSGISKVKLGKTTAKVNKKHHFTVATKISGYKTWTLKGLKSGKTLATKKITTSQYVTPSGLVQNVSTGKKYAAYTISTSFKKGELSLYRKGKFVKKVAVKNSKAKFKLAKSAVTKKAKWTYKLNTSTTKQSKAQSLLIPVKKVGQSYAVSY</sequence>
<protein>
    <submittedName>
        <fullName evidence="7">Extracellular zinc metalloproteinase</fullName>
    </submittedName>
</protein>
<evidence type="ECO:0000256" key="4">
    <source>
        <dbReference type="ARBA" id="ARBA00022833"/>
    </source>
</evidence>
<keyword evidence="8" id="KW-1185">Reference proteome</keyword>
<organism evidence="7 8">
    <name type="scientific">Lactobacillus corticis</name>
    <dbReference type="NCBI Taxonomy" id="2201249"/>
    <lineage>
        <taxon>Bacteria</taxon>
        <taxon>Bacillati</taxon>
        <taxon>Bacillota</taxon>
        <taxon>Bacilli</taxon>
        <taxon>Lactobacillales</taxon>
        <taxon>Lactobacillaceae</taxon>
        <taxon>Lactobacillus</taxon>
    </lineage>
</organism>
<dbReference type="EMBL" id="BMAY01000002">
    <property type="protein sequence ID" value="GFZ26497.1"/>
    <property type="molecule type" value="Genomic_DNA"/>
</dbReference>
<comment type="caution">
    <text evidence="7">The sequence shown here is derived from an EMBL/GenBank/DDBJ whole genome shotgun (WGS) entry which is preliminary data.</text>
</comment>
<evidence type="ECO:0000313" key="7">
    <source>
        <dbReference type="EMBL" id="GFZ26497.1"/>
    </source>
</evidence>
<dbReference type="InterPro" id="IPR001818">
    <property type="entry name" value="Pept_M10_metallopeptidase"/>
</dbReference>